<proteinExistence type="predicted"/>
<protein>
    <submittedName>
        <fullName evidence="2">Uncharacterized protein</fullName>
    </submittedName>
</protein>
<evidence type="ECO:0000313" key="3">
    <source>
        <dbReference type="Proteomes" id="UP000316270"/>
    </source>
</evidence>
<sequence>MLWAFQKNNQARNYQALGPSDIEQLPSNLNEQAHLDVYKPRDSSLFTKLLIIWVILLAIWGGLDLVWRALGFAYVNWSTGQQGDICDMCGNGPEEARILGCSFNILRGACTLVQMDRGRTGSIKKAFNRLKLLASLSFGEQVFGQRINGTLPIVSIRGGRSGVQQLERKRVWTVVLTKGTSYIVAASLTKACQKTGL</sequence>
<keyword evidence="1" id="KW-0472">Membrane</keyword>
<evidence type="ECO:0000313" key="2">
    <source>
        <dbReference type="EMBL" id="QDS68211.1"/>
    </source>
</evidence>
<dbReference type="AlphaFoldDB" id="A0A517KXV1"/>
<feature type="transmembrane region" description="Helical" evidence="1">
    <location>
        <begin position="45"/>
        <end position="67"/>
    </location>
</feature>
<keyword evidence="1" id="KW-1133">Transmembrane helix</keyword>
<reference evidence="2 3" key="1">
    <citation type="submission" date="2019-07" db="EMBL/GenBank/DDBJ databases">
        <title>Finished genome of Venturia effusa.</title>
        <authorList>
            <person name="Young C.A."/>
            <person name="Cox M.P."/>
            <person name="Ganley A.R.D."/>
            <person name="David W.J."/>
        </authorList>
    </citation>
    <scope>NUCLEOTIDE SEQUENCE [LARGE SCALE GENOMIC DNA]</scope>
    <source>
        <strain evidence="3">albino</strain>
    </source>
</reference>
<organism evidence="2 3">
    <name type="scientific">Venturia effusa</name>
    <dbReference type="NCBI Taxonomy" id="50376"/>
    <lineage>
        <taxon>Eukaryota</taxon>
        <taxon>Fungi</taxon>
        <taxon>Dikarya</taxon>
        <taxon>Ascomycota</taxon>
        <taxon>Pezizomycotina</taxon>
        <taxon>Dothideomycetes</taxon>
        <taxon>Pleosporomycetidae</taxon>
        <taxon>Venturiales</taxon>
        <taxon>Venturiaceae</taxon>
        <taxon>Venturia</taxon>
    </lineage>
</organism>
<name>A0A517KXV1_9PEZI</name>
<keyword evidence="3" id="KW-1185">Reference proteome</keyword>
<dbReference type="EMBL" id="CP042185">
    <property type="protein sequence ID" value="QDS68211.1"/>
    <property type="molecule type" value="Genomic_DNA"/>
</dbReference>
<dbReference type="Proteomes" id="UP000316270">
    <property type="component" value="Chromosome 1"/>
</dbReference>
<keyword evidence="1" id="KW-0812">Transmembrane</keyword>
<accession>A0A517KXV1</accession>
<gene>
    <name evidence="2" type="ORF">FKW77_010570</name>
</gene>
<evidence type="ECO:0000256" key="1">
    <source>
        <dbReference type="SAM" id="Phobius"/>
    </source>
</evidence>